<keyword evidence="1" id="KW-0343">GTPase activation</keyword>
<evidence type="ECO:0000313" key="2">
    <source>
        <dbReference type="EMBL" id="KAL3717557.1"/>
    </source>
</evidence>
<dbReference type="InterPro" id="IPR044785">
    <property type="entry name" value="RopGAP1-5"/>
</dbReference>
<accession>A0ABD3ISK1</accession>
<keyword evidence="3" id="KW-1185">Reference proteome</keyword>
<name>A0ABD3ISK1_EUCGL</name>
<gene>
    <name evidence="2" type="ORF">ACJRO7_009056</name>
</gene>
<dbReference type="EMBL" id="JBJKBG010000011">
    <property type="protein sequence ID" value="KAL3717557.1"/>
    <property type="molecule type" value="Genomic_DNA"/>
</dbReference>
<proteinExistence type="predicted"/>
<dbReference type="GO" id="GO:0005096">
    <property type="term" value="F:GTPase activator activity"/>
    <property type="evidence" value="ECO:0007669"/>
    <property type="project" value="UniProtKB-KW"/>
</dbReference>
<protein>
    <submittedName>
        <fullName evidence="2">Uncharacterized protein</fullName>
    </submittedName>
</protein>
<dbReference type="AlphaFoldDB" id="A0ABD3ISK1"/>
<dbReference type="PANTHER" id="PTHR23177">
    <property type="entry name" value="MKIAA1688 PROTEIN"/>
    <property type="match status" value="1"/>
</dbReference>
<reference evidence="2 3" key="1">
    <citation type="submission" date="2024-11" db="EMBL/GenBank/DDBJ databases">
        <title>Chromosome-level genome assembly of Eucalyptus globulus Labill. provides insights into its genome evolution.</title>
        <authorList>
            <person name="Li X."/>
        </authorList>
    </citation>
    <scope>NUCLEOTIDE SEQUENCE [LARGE SCALE GENOMIC DNA]</scope>
    <source>
        <strain evidence="2">CL2024</strain>
        <tissue evidence="2">Fresh tender leaves</tissue>
    </source>
</reference>
<comment type="caution">
    <text evidence="2">The sequence shown here is derived from an EMBL/GenBank/DDBJ whole genome shotgun (WGS) entry which is preliminary data.</text>
</comment>
<dbReference type="PANTHER" id="PTHR23177:SF35">
    <property type="entry name" value="RHO GTPASE-ACTIVATING PROTEIN GACA"/>
    <property type="match status" value="1"/>
</dbReference>
<organism evidence="2 3">
    <name type="scientific">Eucalyptus globulus</name>
    <name type="common">Tasmanian blue gum</name>
    <dbReference type="NCBI Taxonomy" id="34317"/>
    <lineage>
        <taxon>Eukaryota</taxon>
        <taxon>Viridiplantae</taxon>
        <taxon>Streptophyta</taxon>
        <taxon>Embryophyta</taxon>
        <taxon>Tracheophyta</taxon>
        <taxon>Spermatophyta</taxon>
        <taxon>Magnoliopsida</taxon>
        <taxon>eudicotyledons</taxon>
        <taxon>Gunneridae</taxon>
        <taxon>Pentapetalae</taxon>
        <taxon>rosids</taxon>
        <taxon>malvids</taxon>
        <taxon>Myrtales</taxon>
        <taxon>Myrtaceae</taxon>
        <taxon>Myrtoideae</taxon>
        <taxon>Eucalypteae</taxon>
        <taxon>Eucalyptus</taxon>
    </lineage>
</organism>
<dbReference type="Proteomes" id="UP001634007">
    <property type="component" value="Unassembled WGS sequence"/>
</dbReference>
<evidence type="ECO:0000313" key="3">
    <source>
        <dbReference type="Proteomes" id="UP001634007"/>
    </source>
</evidence>
<evidence type="ECO:0000256" key="1">
    <source>
        <dbReference type="ARBA" id="ARBA00022468"/>
    </source>
</evidence>
<sequence>MQERLYSQGRLKAEGILRINPENSKEEHVRDQLNKGIVPDDMISMFTVWQV</sequence>